<evidence type="ECO:0000313" key="2">
    <source>
        <dbReference type="Proteomes" id="UP000680279"/>
    </source>
</evidence>
<proteinExistence type="predicted"/>
<reference evidence="1 2" key="1">
    <citation type="submission" date="2021-03" db="EMBL/GenBank/DDBJ databases">
        <title>Antimicrobial resistance genes in bacteria isolated from Japanese honey, and their potential for conferring macrolide and lincosamide resistance in the American foulbrood pathogen Paenibacillus larvae.</title>
        <authorList>
            <person name="Okamoto M."/>
            <person name="Kumagai M."/>
            <person name="Kanamori H."/>
            <person name="Takamatsu D."/>
        </authorList>
    </citation>
    <scope>NUCLEOTIDE SEQUENCE [LARGE SCALE GENOMIC DNA]</scope>
    <source>
        <strain evidence="1 2">J1TS3</strain>
    </source>
</reference>
<comment type="caution">
    <text evidence="1">The sequence shown here is derived from an EMBL/GenBank/DDBJ whole genome shotgun (WGS) entry which is preliminary data.</text>
</comment>
<organism evidence="1 2">
    <name type="scientific">Siminovitchia fordii</name>
    <dbReference type="NCBI Taxonomy" id="254759"/>
    <lineage>
        <taxon>Bacteria</taxon>
        <taxon>Bacillati</taxon>
        <taxon>Bacillota</taxon>
        <taxon>Bacilli</taxon>
        <taxon>Bacillales</taxon>
        <taxon>Bacillaceae</taxon>
        <taxon>Siminovitchia</taxon>
    </lineage>
</organism>
<dbReference type="EMBL" id="BOQT01000018">
    <property type="protein sequence ID" value="GIN22594.1"/>
    <property type="molecule type" value="Genomic_DNA"/>
</dbReference>
<accession>A0ABQ4KA35</accession>
<keyword evidence="2" id="KW-1185">Reference proteome</keyword>
<sequence length="59" mass="7169">MERRLVSLQELKYIKSYKQCANFDFISNDTYIYRPKKQSKDIRKSMIKGYMKLLSNEIN</sequence>
<evidence type="ECO:0000313" key="1">
    <source>
        <dbReference type="EMBL" id="GIN22594.1"/>
    </source>
</evidence>
<gene>
    <name evidence="1" type="ORF">J1TS3_37280</name>
</gene>
<protein>
    <submittedName>
        <fullName evidence="1">Uncharacterized protein</fullName>
    </submittedName>
</protein>
<dbReference type="Proteomes" id="UP000680279">
    <property type="component" value="Unassembled WGS sequence"/>
</dbReference>
<name>A0ABQ4KA35_9BACI</name>